<dbReference type="InterPro" id="IPR012978">
    <property type="entry name" value="HEAT_RRP12"/>
</dbReference>
<dbReference type="Proteomes" id="UP000193719">
    <property type="component" value="Unassembled WGS sequence"/>
</dbReference>
<feature type="compositionally biased region" description="Basic and acidic residues" evidence="4">
    <location>
        <begin position="1115"/>
        <end position="1139"/>
    </location>
</feature>
<accession>A0A1Y1UVL7</accession>
<dbReference type="PANTHER" id="PTHR48287">
    <property type="entry name" value="ARM REPEAT SUPERFAMILY PROTEIN"/>
    <property type="match status" value="1"/>
</dbReference>
<feature type="domain" description="RRP12 N-terminal HEAT" evidence="6">
    <location>
        <begin position="19"/>
        <end position="247"/>
    </location>
</feature>
<dbReference type="InterPro" id="IPR011989">
    <property type="entry name" value="ARM-like"/>
</dbReference>
<organism evidence="7 8">
    <name type="scientific">Piromyces finnis</name>
    <dbReference type="NCBI Taxonomy" id="1754191"/>
    <lineage>
        <taxon>Eukaryota</taxon>
        <taxon>Fungi</taxon>
        <taxon>Fungi incertae sedis</taxon>
        <taxon>Chytridiomycota</taxon>
        <taxon>Chytridiomycota incertae sedis</taxon>
        <taxon>Neocallimastigomycetes</taxon>
        <taxon>Neocallimastigales</taxon>
        <taxon>Neocallimastigaceae</taxon>
        <taxon>Piromyces</taxon>
    </lineage>
</organism>
<keyword evidence="8" id="KW-1185">Reference proteome</keyword>
<dbReference type="InterPro" id="IPR057860">
    <property type="entry name" value="HEAT_RRP12_N"/>
</dbReference>
<comment type="similarity">
    <text evidence="2">Belongs to the RRP12 family.</text>
</comment>
<evidence type="ECO:0000259" key="5">
    <source>
        <dbReference type="Pfam" id="PF08161"/>
    </source>
</evidence>
<dbReference type="InterPro" id="IPR052087">
    <property type="entry name" value="RRP12"/>
</dbReference>
<dbReference type="PANTHER" id="PTHR48287:SF1">
    <property type="entry name" value="ARM REPEAT SUPERFAMILY PROTEIN"/>
    <property type="match status" value="1"/>
</dbReference>
<evidence type="ECO:0000256" key="3">
    <source>
        <dbReference type="ARBA" id="ARBA00023242"/>
    </source>
</evidence>
<dbReference type="GO" id="GO:0005634">
    <property type="term" value="C:nucleus"/>
    <property type="evidence" value="ECO:0007669"/>
    <property type="project" value="UniProtKB-SubCell"/>
</dbReference>
<proteinExistence type="inferred from homology"/>
<feature type="region of interest" description="Disordered" evidence="4">
    <location>
        <begin position="1111"/>
        <end position="1176"/>
    </location>
</feature>
<feature type="domain" description="RRP12 HEAT" evidence="5">
    <location>
        <begin position="376"/>
        <end position="685"/>
    </location>
</feature>
<evidence type="ECO:0000256" key="4">
    <source>
        <dbReference type="SAM" id="MobiDB-lite"/>
    </source>
</evidence>
<reference evidence="7 8" key="1">
    <citation type="submission" date="2016-08" db="EMBL/GenBank/DDBJ databases">
        <title>Genomes of anaerobic fungi encode conserved fungal cellulosomes for biomass hydrolysis.</title>
        <authorList>
            <consortium name="DOE Joint Genome Institute"/>
            <person name="Haitjema C.H."/>
            <person name="Gilmore S.P."/>
            <person name="Henske J.K."/>
            <person name="Solomon K.V."/>
            <person name="De Groot R."/>
            <person name="Kuo A."/>
            <person name="Mondo S.J."/>
            <person name="Salamov A.A."/>
            <person name="Labutti K."/>
            <person name="Zhao Z."/>
            <person name="Chiniquy J."/>
            <person name="Barry K."/>
            <person name="Brewer H.M."/>
            <person name="Purvine S.O."/>
            <person name="Wright A.T."/>
            <person name="Boxma B."/>
            <person name="Van Alen T."/>
            <person name="Hackstein J.H."/>
            <person name="Baker S.E."/>
            <person name="Grigoriev I.V."/>
            <person name="O'Malley M.A."/>
        </authorList>
    </citation>
    <scope>NUCLEOTIDE SEQUENCE [LARGE SCALE GENOMIC DNA]</scope>
    <source>
        <strain evidence="8">finn</strain>
    </source>
</reference>
<dbReference type="SUPFAM" id="SSF48371">
    <property type="entry name" value="ARM repeat"/>
    <property type="match status" value="2"/>
</dbReference>
<comment type="subcellular location">
    <subcellularLocation>
        <location evidence="1">Nucleus</location>
    </subcellularLocation>
</comment>
<dbReference type="OrthoDB" id="2192888at2759"/>
<protein>
    <submittedName>
        <fullName evidence="7">NUC173-domain-containing protein</fullName>
    </submittedName>
</protein>
<evidence type="ECO:0000313" key="7">
    <source>
        <dbReference type="EMBL" id="ORX42091.1"/>
    </source>
</evidence>
<dbReference type="Gene3D" id="1.25.10.10">
    <property type="entry name" value="Leucine-rich Repeat Variant"/>
    <property type="match status" value="1"/>
</dbReference>
<feature type="compositionally biased region" description="Basic and acidic residues" evidence="4">
    <location>
        <begin position="1294"/>
        <end position="1305"/>
    </location>
</feature>
<evidence type="ECO:0000259" key="6">
    <source>
        <dbReference type="Pfam" id="PF25772"/>
    </source>
</evidence>
<dbReference type="EMBL" id="MCFH01000071">
    <property type="protein sequence ID" value="ORX42091.1"/>
    <property type="molecule type" value="Genomic_DNA"/>
</dbReference>
<evidence type="ECO:0000256" key="1">
    <source>
        <dbReference type="ARBA" id="ARBA00004123"/>
    </source>
</evidence>
<dbReference type="InterPro" id="IPR016024">
    <property type="entry name" value="ARM-type_fold"/>
</dbReference>
<dbReference type="STRING" id="1754191.A0A1Y1UVL7"/>
<comment type="caution">
    <text evidence="7">The sequence shown here is derived from an EMBL/GenBank/DDBJ whole genome shotgun (WGS) entry which is preliminary data.</text>
</comment>
<dbReference type="Pfam" id="PF08161">
    <property type="entry name" value="RRP12_HEAT"/>
    <property type="match status" value="1"/>
</dbReference>
<feature type="compositionally biased region" description="Acidic residues" evidence="4">
    <location>
        <begin position="1150"/>
        <end position="1160"/>
    </location>
</feature>
<keyword evidence="3" id="KW-0539">Nucleus</keyword>
<evidence type="ECO:0000313" key="8">
    <source>
        <dbReference type="Proteomes" id="UP000193719"/>
    </source>
</evidence>
<gene>
    <name evidence="7" type="ORF">BCR36DRAFT_338067</name>
</gene>
<name>A0A1Y1UVL7_9FUNG</name>
<dbReference type="Pfam" id="PF25772">
    <property type="entry name" value="HEAT_RRP12_N"/>
    <property type="match status" value="1"/>
</dbReference>
<feature type="region of interest" description="Disordered" evidence="4">
    <location>
        <begin position="1258"/>
        <end position="1308"/>
    </location>
</feature>
<reference evidence="7 8" key="2">
    <citation type="submission" date="2016-08" db="EMBL/GenBank/DDBJ databases">
        <title>Pervasive Adenine N6-methylation of Active Genes in Fungi.</title>
        <authorList>
            <consortium name="DOE Joint Genome Institute"/>
            <person name="Mondo S.J."/>
            <person name="Dannebaum R.O."/>
            <person name="Kuo R.C."/>
            <person name="Labutti K."/>
            <person name="Haridas S."/>
            <person name="Kuo A."/>
            <person name="Salamov A."/>
            <person name="Ahrendt S.R."/>
            <person name="Lipzen A."/>
            <person name="Sullivan W."/>
            <person name="Andreopoulos W.B."/>
            <person name="Clum A."/>
            <person name="Lindquist E."/>
            <person name="Daum C."/>
            <person name="Ramamoorthy G.K."/>
            <person name="Gryganskyi A."/>
            <person name="Culley D."/>
            <person name="Magnuson J.K."/>
            <person name="James T.Y."/>
            <person name="O'Malley M.A."/>
            <person name="Stajich J.E."/>
            <person name="Spatafora J.W."/>
            <person name="Visel A."/>
            <person name="Grigoriev I.V."/>
        </authorList>
    </citation>
    <scope>NUCLEOTIDE SEQUENCE [LARGE SCALE GENOMIC DNA]</scope>
    <source>
        <strain evidence="8">finn</strain>
    </source>
</reference>
<feature type="compositionally biased region" description="Acidic residues" evidence="4">
    <location>
        <begin position="1282"/>
        <end position="1293"/>
    </location>
</feature>
<sequence length="1391" mass="157825">MEEDMYSNEMFVKIRSQINSSLENQKEAALVLQAVDQTIREQGQTPNAVAYFAALMTVLDQQKDLDNLNIISAITYLLSIVFPRLPATILKVKFQDISVILSSVLEKYQSHAPLARSIISCFECVLIAQDSVIWNSDTAKRIFQVIIILAIDDRPKVRKRAQDAIRKILYNPPPPSVQHPATGTVTDFCIKILKDMVNAPAKRKEKEQQVYHVLGFLKSIIIALALQGGSERNRHKLSNLVDTLLKLPVVYAGSGNTIITQWVFQVLEVLLLAGKNDNPNVIEQVQLDVKLIDNVINSLMNIMPNQQDIILTPLWLNLVKQSFLRMAELINEQTSNDDMVEDAEMIHQQQQYIYTQHPQLLSNFINVTFPVLMNESSKAVIFMNAAECYIEIIKNGMTKPILEQTLIQKETPITLMINLAGKSLGDIKYRNSWGSILLIIEALFDVLQQDSLPLLEEILLVVMSIRDDTDYNSSFIFKSELDSVIMASVRAIGMENFETLVPLNIERENPDAPVRPYLLSIFTKALAANQSSSKFGNNSLKFYSVYFLPLAKRLYTKSAEYWKQGKFTESKLFETLATQVWQIFPELCGSMPGDVKQSFHLIVQHLGMILQQPIEKIYPNLSSKPELRPLVCAGLQDLINKNYDIINNPKEAVTDEVVWKAKNNLTEIKKYVAKFLATLCNVFTNVSLETLESIKKGNVSAFYEKERLAYEDTIGSCLKIADDKDISDYFKNLVKTLLQSQINNNGNEGQKNNAQDLQKTYRLYYILDLMLVFLPHLPEMKEPGNVDENNPVVLYYKVLIGQINDTDSMIQKKTYKSLSTLISNVKDKPEFLKVINIEELISQLIDPQVIMKLSANSGVKKLRTNTLISAVSAINPEQSEILLQIVPIILSEIILGTKEVNEKTRNTSYDGIVIMGKKMLEIGKLNEQNSMMGEGQSTSTNNSFDMSRLNNDISSIDESNKKVNVNLNEYFMMVVAGLAGSSPHMQAATIGCLSRLLYEFRDDMDKQLIKELLTTVMYFMNSLSREVLKAVLGFVKVAIVCLEQELLEDFVELIITSILSCSKDKKSHFKTKVRHIFERLIRKFSYEVVEGFVPEDSKKLIVNIRKRRDRAKRKSNNEKKDEENKNKEKTNENYEKTMYDSESDLGSGDEGSDDEDEDMDSFLPDHFKTSNKTKKHDGTWIKESEDAIDFLDPRIVSRVIGTKESTIDGSKRKNKKDIFKRNDSGKMIINDSDEEGNNGNDMEEAAEEDYYMQSVKSADRFTRTPSGRVKFNKTQTKRGRSEDDDFMDEDDYTEEKSNKRGKGENGKIANMLGKNYKAKNAAGDVKKKNQLDPYAYIPLNSKIVGNKRKSAKVAGSFKNIIRAAQKGSAEGHNSARKQRIAQTRKGNKKHK</sequence>
<evidence type="ECO:0000256" key="2">
    <source>
        <dbReference type="ARBA" id="ARBA00007690"/>
    </source>
</evidence>
<feature type="region of interest" description="Disordered" evidence="4">
    <location>
        <begin position="1364"/>
        <end position="1391"/>
    </location>
</feature>